<sequence length="246" mass="27505">MSYHSLDIGAMKTSLHLRFCLPSVNLCRLPAWEGTSGFCIVDHVAHNFEIQNRLHHHSLNCSIIKHTQALRERLQTPGRAAAAKGTARHSYLGLYVKPESLVDLPFFQDDKLSRKQHTGALRQTNVKESLDAARTRMQSQLTQGSSMQHHSLLNFFFFFGDKPSLKQLLSFFFFSSTTSHHLHYCCHSSSATSHQTILSSPPSSATSHRLNHSSSSSSSSAISHRILLLLVVVVPIGWRCLRSCGQ</sequence>
<evidence type="ECO:0000256" key="1">
    <source>
        <dbReference type="SAM" id="MobiDB-lite"/>
    </source>
</evidence>
<name>A0A2T4GDL5_FUSCU</name>
<reference evidence="2 3" key="1">
    <citation type="submission" date="2018-02" db="EMBL/GenBank/DDBJ databases">
        <title>Fusarium culmorum secondary metabolites in fungal-bacterial-plant interactions.</title>
        <authorList>
            <person name="Schmidt R."/>
        </authorList>
    </citation>
    <scope>NUCLEOTIDE SEQUENCE [LARGE SCALE GENOMIC DNA]</scope>
    <source>
        <strain evidence="2 3">PV</strain>
    </source>
</reference>
<dbReference type="Proteomes" id="UP000241587">
    <property type="component" value="Unassembled WGS sequence"/>
</dbReference>
<gene>
    <name evidence="2" type="ORF">FCULG_00010244</name>
</gene>
<dbReference type="EMBL" id="PVEM01000028">
    <property type="protein sequence ID" value="PTD01663.1"/>
    <property type="molecule type" value="Genomic_DNA"/>
</dbReference>
<evidence type="ECO:0000313" key="3">
    <source>
        <dbReference type="Proteomes" id="UP000241587"/>
    </source>
</evidence>
<feature type="compositionally biased region" description="Low complexity" evidence="1">
    <location>
        <begin position="203"/>
        <end position="218"/>
    </location>
</feature>
<protein>
    <submittedName>
        <fullName evidence="2">Uncharacterized protein</fullName>
    </submittedName>
</protein>
<accession>A0A2T4GDL5</accession>
<dbReference type="OrthoDB" id="5104695at2759"/>
<proteinExistence type="predicted"/>
<organism evidence="2 3">
    <name type="scientific">Fusarium culmorum</name>
    <dbReference type="NCBI Taxonomy" id="5516"/>
    <lineage>
        <taxon>Eukaryota</taxon>
        <taxon>Fungi</taxon>
        <taxon>Dikarya</taxon>
        <taxon>Ascomycota</taxon>
        <taxon>Pezizomycotina</taxon>
        <taxon>Sordariomycetes</taxon>
        <taxon>Hypocreomycetidae</taxon>
        <taxon>Hypocreales</taxon>
        <taxon>Nectriaceae</taxon>
        <taxon>Fusarium</taxon>
    </lineage>
</organism>
<dbReference type="OMA" id="CIVDHVA"/>
<evidence type="ECO:0000313" key="2">
    <source>
        <dbReference type="EMBL" id="PTD01663.1"/>
    </source>
</evidence>
<keyword evidence="3" id="KW-1185">Reference proteome</keyword>
<comment type="caution">
    <text evidence="2">The sequence shown here is derived from an EMBL/GenBank/DDBJ whole genome shotgun (WGS) entry which is preliminary data.</text>
</comment>
<feature type="region of interest" description="Disordered" evidence="1">
    <location>
        <begin position="197"/>
        <end position="218"/>
    </location>
</feature>
<dbReference type="AlphaFoldDB" id="A0A2T4GDL5"/>